<dbReference type="AlphaFoldDB" id="A0A7J8ZHZ8"/>
<accession>A0A7J8ZHZ8</accession>
<dbReference type="EMBL" id="JABEZV010000005">
    <property type="protein sequence ID" value="MBA0711335.1"/>
    <property type="molecule type" value="Genomic_DNA"/>
</dbReference>
<reference evidence="3 4" key="1">
    <citation type="journal article" date="2019" name="Genome Biol. Evol.">
        <title>Insights into the evolution of the New World diploid cottons (Gossypium, subgenus Houzingenia) based on genome sequencing.</title>
        <authorList>
            <person name="Grover C.E."/>
            <person name="Arick M.A. 2nd"/>
            <person name="Thrash A."/>
            <person name="Conover J.L."/>
            <person name="Sanders W.S."/>
            <person name="Peterson D.G."/>
            <person name="Frelichowski J.E."/>
            <person name="Scheffler J.A."/>
            <person name="Scheffler B.E."/>
            <person name="Wendel J.F."/>
        </authorList>
    </citation>
    <scope>NUCLEOTIDE SEQUENCE [LARGE SCALE GENOMIC DNA]</scope>
    <source>
        <strain evidence="3">4</strain>
        <tissue evidence="3">Leaf</tissue>
    </source>
</reference>
<evidence type="ECO:0000256" key="1">
    <source>
        <dbReference type="SAM" id="MobiDB-lite"/>
    </source>
</evidence>
<name>A0A7J8ZHZ8_9ROSI</name>
<feature type="compositionally biased region" description="Basic and acidic residues" evidence="1">
    <location>
        <begin position="340"/>
        <end position="349"/>
    </location>
</feature>
<keyword evidence="4" id="KW-1185">Reference proteome</keyword>
<dbReference type="Pfam" id="PF03108">
    <property type="entry name" value="DBD_Tnp_Mut"/>
    <property type="match status" value="1"/>
</dbReference>
<dbReference type="InterPro" id="IPR004332">
    <property type="entry name" value="Transposase_MuDR"/>
</dbReference>
<comment type="caution">
    <text evidence="3">The sequence shown here is derived from an EMBL/GenBank/DDBJ whole genome shotgun (WGS) entry which is preliminary data.</text>
</comment>
<protein>
    <recommendedName>
        <fullName evidence="2">Transposase MuDR plant domain-containing protein</fullName>
    </recommendedName>
</protein>
<evidence type="ECO:0000259" key="2">
    <source>
        <dbReference type="Pfam" id="PF03108"/>
    </source>
</evidence>
<feature type="region of interest" description="Disordered" evidence="1">
    <location>
        <begin position="325"/>
        <end position="349"/>
    </location>
</feature>
<evidence type="ECO:0000313" key="3">
    <source>
        <dbReference type="EMBL" id="MBA0711335.1"/>
    </source>
</evidence>
<sequence length="349" mass="40586">MCVIGIEPLVEQDNNASHVYENDDFGAGEGVVLGAIEGSNEGDCEEDGKGVGQGAFEADGKEEDVDWQYVDEVYMERTACELENDVWEDVEVQERHDKSTQEANGYEIDYFESNDHGSIVESSSEEKHEHGARRRKKFSVYNPNYENPKFCLGMLFRDGETFKDVIQNYSKVSRRELKIVTNEPKWIRVKCITFAKCPWRISASYNKRSKSLQCRRAKKRMNKRVAGSFKEEFAMLWDYADELRVKNPDSTIKMAMHRFGRKKAKFYEFDFWEIVKATTEREWEDNCKFDMVDNNICEAFNSSIVEPINGTHEWVKFGIEPVLPPIDKKMPGRPKKNRRNPKDEPDNDM</sequence>
<dbReference type="Proteomes" id="UP000593574">
    <property type="component" value="Unassembled WGS sequence"/>
</dbReference>
<organism evidence="3 4">
    <name type="scientific">Gossypium laxum</name>
    <dbReference type="NCBI Taxonomy" id="34288"/>
    <lineage>
        <taxon>Eukaryota</taxon>
        <taxon>Viridiplantae</taxon>
        <taxon>Streptophyta</taxon>
        <taxon>Embryophyta</taxon>
        <taxon>Tracheophyta</taxon>
        <taxon>Spermatophyta</taxon>
        <taxon>Magnoliopsida</taxon>
        <taxon>eudicotyledons</taxon>
        <taxon>Gunneridae</taxon>
        <taxon>Pentapetalae</taxon>
        <taxon>rosids</taxon>
        <taxon>malvids</taxon>
        <taxon>Malvales</taxon>
        <taxon>Malvaceae</taxon>
        <taxon>Malvoideae</taxon>
        <taxon>Gossypium</taxon>
    </lineage>
</organism>
<proteinExistence type="predicted"/>
<gene>
    <name evidence="3" type="ORF">Golax_010531</name>
</gene>
<feature type="domain" description="Transposase MuDR plant" evidence="2">
    <location>
        <begin position="150"/>
        <end position="210"/>
    </location>
</feature>
<evidence type="ECO:0000313" key="4">
    <source>
        <dbReference type="Proteomes" id="UP000593574"/>
    </source>
</evidence>